<dbReference type="EMBL" id="JAMQOP010000005">
    <property type="protein sequence ID" value="MDS0300940.1"/>
    <property type="molecule type" value="Genomic_DNA"/>
</dbReference>
<keyword evidence="3" id="KW-0489">Methyltransferase</keyword>
<dbReference type="Proteomes" id="UP001257060">
    <property type="component" value="Unassembled WGS sequence"/>
</dbReference>
<keyword evidence="1" id="KW-0479">Metal-binding</keyword>
<evidence type="ECO:0000313" key="3">
    <source>
        <dbReference type="EMBL" id="MDS0300940.1"/>
    </source>
</evidence>
<feature type="domain" description="TFIIB-type" evidence="2">
    <location>
        <begin position="115"/>
        <end position="145"/>
    </location>
</feature>
<keyword evidence="3" id="KW-0808">Transferase</keyword>
<accession>A0ABU2GJG1</accession>
<dbReference type="PROSITE" id="PS00092">
    <property type="entry name" value="N6_MTASE"/>
    <property type="match status" value="1"/>
</dbReference>
<dbReference type="SUPFAM" id="SSF53335">
    <property type="entry name" value="S-adenosyl-L-methionine-dependent methyltransferases"/>
    <property type="match status" value="1"/>
</dbReference>
<dbReference type="GO" id="GO:0008168">
    <property type="term" value="F:methyltransferase activity"/>
    <property type="evidence" value="ECO:0007669"/>
    <property type="project" value="UniProtKB-KW"/>
</dbReference>
<evidence type="ECO:0000256" key="1">
    <source>
        <dbReference type="PROSITE-ProRule" id="PRU00469"/>
    </source>
</evidence>
<dbReference type="Gene3D" id="3.40.50.150">
    <property type="entry name" value="Vaccinia Virus protein VP39"/>
    <property type="match status" value="1"/>
</dbReference>
<evidence type="ECO:0000313" key="4">
    <source>
        <dbReference type="Proteomes" id="UP001257060"/>
    </source>
</evidence>
<name>A0ABU2GJG1_9EURY</name>
<dbReference type="InterPro" id="IPR013137">
    <property type="entry name" value="Znf_TFIIB"/>
</dbReference>
<keyword evidence="4" id="KW-1185">Reference proteome</keyword>
<dbReference type="InterPro" id="IPR029063">
    <property type="entry name" value="SAM-dependent_MTases_sf"/>
</dbReference>
<evidence type="ECO:0000259" key="2">
    <source>
        <dbReference type="PROSITE" id="PS51134"/>
    </source>
</evidence>
<sequence length="763" mass="87056">MGGGTTLVEASRFGIESTGYDLNPVAWFITKKEIDAGKTNSQELQSAFDRVKDDVADDILQYYKTPCPNVDGEHDADVMYNFWVKEVNCVSCDSDVPLYRDFRIASGRYENDDKENVLCPDCESVILVDDWRGESTCAECGFEFNPEDGNVDYGDYICPACAQKYPVTDAIEDQGGFDLRLFAVEYYCPHCAEQGRTKSEVKGYKSAQAADHDLFEAAKTDWENADDLRQYIPDKPIRPGWSTDANQFEGSMSGNGNLPRHGYHDWTDMYNERQLLCISSLIKSISRIEKQNIKEYLFLSISGVMHYHSTFCSYNRGYNKIADTFKTNRMNPSLAPVENNVWGGEYGAGTFLSSFSMVQSAIEYARNPTERIIDNGETHETSHFSQPIGGSASVFQGDAKNIDGEDEYQAVITDPPYYNNVLYSELSDYFYVWLKPMLESEYECFRSEHTPRTDSIVVNPASNKDETDFEAELRQAFEKIRRALKDDGVLVFTYHHSGSESWGELLQALCNEEFEITATYPVQSDINKFTKGETVEFDIVIVARPTESRMPISWNTLRRNIHRAATQVQEKLEENRNLSSGDIGVIEMGQAFYEYSKHHNEVYRAGEIMSAKDVVDAIYGIIQSGNRGEEEVYIDLLEESRPTYSDLNKHLKRSDASEELMREMCLFRTDSTEFQLLNWRDEKRQAYAQSKVQEDNGDLTDLDKAHFLRYRYEQGKSTGEYLERWDITELQELCEGLAEATSDDTYLKMLGVDTTLDEYGDGS</sequence>
<reference evidence="3 4" key="1">
    <citation type="submission" date="2022-06" db="EMBL/GenBank/DDBJ databases">
        <title>Halogeometricum sp. a new haloarchaeum isolate from saline soil.</title>
        <authorList>
            <person name="Strakova D."/>
            <person name="Galisteo C."/>
            <person name="Sanchez-Porro C."/>
            <person name="Ventosa A."/>
        </authorList>
    </citation>
    <scope>NUCLEOTIDE SEQUENCE [LARGE SCALE GENOMIC DNA]</scope>
    <source>
        <strain evidence="3 4">S1BR25-6</strain>
    </source>
</reference>
<keyword evidence="1" id="KW-0862">Zinc</keyword>
<proteinExistence type="predicted"/>
<protein>
    <submittedName>
        <fullName evidence="3">DNA methyltransferase</fullName>
    </submittedName>
</protein>
<keyword evidence="1" id="KW-0863">Zinc-finger</keyword>
<dbReference type="PROSITE" id="PS51134">
    <property type="entry name" value="ZF_TFIIB"/>
    <property type="match status" value="1"/>
</dbReference>
<dbReference type="InterPro" id="IPR002052">
    <property type="entry name" value="DNA_methylase_N6_adenine_CS"/>
</dbReference>
<comment type="caution">
    <text evidence="3">The sequence shown here is derived from an EMBL/GenBank/DDBJ whole genome shotgun (WGS) entry which is preliminary data.</text>
</comment>
<gene>
    <name evidence="3" type="ORF">NDI76_19520</name>
</gene>
<organism evidence="3 4">
    <name type="scientific">Halogeometricum salsisoli</name>
    <dbReference type="NCBI Taxonomy" id="2950536"/>
    <lineage>
        <taxon>Archaea</taxon>
        <taxon>Methanobacteriati</taxon>
        <taxon>Methanobacteriota</taxon>
        <taxon>Stenosarchaea group</taxon>
        <taxon>Halobacteria</taxon>
        <taxon>Halobacteriales</taxon>
        <taxon>Haloferacaceae</taxon>
        <taxon>Halogeometricum</taxon>
    </lineage>
</organism>
<dbReference type="GO" id="GO:0032259">
    <property type="term" value="P:methylation"/>
    <property type="evidence" value="ECO:0007669"/>
    <property type="project" value="UniProtKB-KW"/>
</dbReference>